<keyword evidence="2 3" id="KW-0472">Membrane</keyword>
<keyword evidence="3" id="KW-1133">Transmembrane helix</keyword>
<dbReference type="PANTHER" id="PTHR46825:SF11">
    <property type="entry name" value="PENICILLIN-BINDING PROTEIN 4"/>
    <property type="match status" value="1"/>
</dbReference>
<evidence type="ECO:0000259" key="4">
    <source>
        <dbReference type="Pfam" id="PF00144"/>
    </source>
</evidence>
<keyword evidence="3" id="KW-0812">Transmembrane</keyword>
<dbReference type="PANTHER" id="PTHR46825">
    <property type="entry name" value="D-ALANYL-D-ALANINE-CARBOXYPEPTIDASE/ENDOPEPTIDASE AMPH"/>
    <property type="match status" value="1"/>
</dbReference>
<comment type="caution">
    <text evidence="5">The sequence shown here is derived from an EMBL/GenBank/DDBJ whole genome shotgun (WGS) entry which is preliminary data.</text>
</comment>
<evidence type="ECO:0000313" key="5">
    <source>
        <dbReference type="EMBL" id="MCM2532996.1"/>
    </source>
</evidence>
<feature type="domain" description="Beta-lactamase-related" evidence="4">
    <location>
        <begin position="86"/>
        <end position="374"/>
    </location>
</feature>
<keyword evidence="6" id="KW-1185">Reference proteome</keyword>
<gene>
    <name evidence="5" type="ORF">NDK43_12110</name>
</gene>
<dbReference type="InterPro" id="IPR050491">
    <property type="entry name" value="AmpC-like"/>
</dbReference>
<name>A0ABT0W9I6_9BACI</name>
<dbReference type="Gene3D" id="3.40.710.10">
    <property type="entry name" value="DD-peptidase/beta-lactamase superfamily"/>
    <property type="match status" value="1"/>
</dbReference>
<evidence type="ECO:0000256" key="1">
    <source>
        <dbReference type="ARBA" id="ARBA00004370"/>
    </source>
</evidence>
<dbReference type="EMBL" id="JAMQCR010000001">
    <property type="protein sequence ID" value="MCM2532996.1"/>
    <property type="molecule type" value="Genomic_DNA"/>
</dbReference>
<evidence type="ECO:0000256" key="3">
    <source>
        <dbReference type="SAM" id="Phobius"/>
    </source>
</evidence>
<dbReference type="Pfam" id="PF00144">
    <property type="entry name" value="Beta-lactamase"/>
    <property type="match status" value="1"/>
</dbReference>
<protein>
    <submittedName>
        <fullName evidence="5">Beta-lactamase family protein</fullName>
    </submittedName>
</protein>
<evidence type="ECO:0000256" key="2">
    <source>
        <dbReference type="ARBA" id="ARBA00023136"/>
    </source>
</evidence>
<comment type="subcellular location">
    <subcellularLocation>
        <location evidence="1">Membrane</location>
    </subcellularLocation>
</comment>
<organism evidence="5 6">
    <name type="scientific">Neobacillus pocheonensis</name>
    <dbReference type="NCBI Taxonomy" id="363869"/>
    <lineage>
        <taxon>Bacteria</taxon>
        <taxon>Bacillati</taxon>
        <taxon>Bacillota</taxon>
        <taxon>Bacilli</taxon>
        <taxon>Bacillales</taxon>
        <taxon>Bacillaceae</taxon>
        <taxon>Neobacillus</taxon>
    </lineage>
</organism>
<feature type="transmembrane region" description="Helical" evidence="3">
    <location>
        <begin position="27"/>
        <end position="48"/>
    </location>
</feature>
<accession>A0ABT0W9I6</accession>
<reference evidence="5 6" key="1">
    <citation type="submission" date="2022-06" db="EMBL/GenBank/DDBJ databases">
        <authorList>
            <person name="Jeon C.O."/>
        </authorList>
    </citation>
    <scope>NUCLEOTIDE SEQUENCE [LARGE SCALE GENOMIC DNA]</scope>
    <source>
        <strain evidence="5 6">KCTC 13943</strain>
    </source>
</reference>
<dbReference type="Proteomes" id="UP001523262">
    <property type="component" value="Unassembled WGS sequence"/>
</dbReference>
<evidence type="ECO:0000313" key="6">
    <source>
        <dbReference type="Proteomes" id="UP001523262"/>
    </source>
</evidence>
<dbReference type="InterPro" id="IPR012338">
    <property type="entry name" value="Beta-lactam/transpept-like"/>
</dbReference>
<dbReference type="SUPFAM" id="SSF56601">
    <property type="entry name" value="beta-lactamase/transpeptidase-like"/>
    <property type="match status" value="1"/>
</dbReference>
<sequence>MTEFRSNPPIESPRRSKRKLKRSIKRFLLLFVSATMITFISSLVYHSFVTSKAKPNKIIHQVSKKNSSIENIALPKVVDVNNDSKIDEYLKSLKFNGSVLVVKNNKVVLNKGYGYADFENKLPNNSETAFYIGSITKVFISTAIMQLQEQGKLNINDPLSKYVPDFPNGNQIKLFHLLTHTSGIPEHSETNQKISHDDLIKKIEKGHLKFHPGTNWDYSDSNYSILAYIVEKITKVPLNLYVKEHIFNIADMKHSGFGDTYYQEPFPSKGFKQKDNVMISPALPDMSQLFGCGDIYTTPYDMYLFDKALYTGKLLSADSLKQYFTPFKHNYAFGLYRDPGSYSDHGVLPGWNTLNSFSKNGNEFVVLFSNVQNGVKSLVAVNNQIYMKLRTVVGSR</sequence>
<dbReference type="InterPro" id="IPR001466">
    <property type="entry name" value="Beta-lactam-related"/>
</dbReference>
<proteinExistence type="predicted"/>